<evidence type="ECO:0000256" key="5">
    <source>
        <dbReference type="ARBA" id="ARBA00022490"/>
    </source>
</evidence>
<evidence type="ECO:0000256" key="7">
    <source>
        <dbReference type="ARBA" id="ARBA00023242"/>
    </source>
</evidence>
<dbReference type="GO" id="GO:0005049">
    <property type="term" value="F:nuclear export signal receptor activity"/>
    <property type="evidence" value="ECO:0007669"/>
    <property type="project" value="InterPro"/>
</dbReference>
<evidence type="ECO:0000256" key="2">
    <source>
        <dbReference type="ARBA" id="ARBA00004496"/>
    </source>
</evidence>
<dbReference type="PANTHER" id="PTHR12596:SF1">
    <property type="entry name" value="EXPORTIN-4"/>
    <property type="match status" value="1"/>
</dbReference>
<dbReference type="PANTHER" id="PTHR12596">
    <property type="entry name" value="EXPORTIN 4,7-RELATED"/>
    <property type="match status" value="1"/>
</dbReference>
<evidence type="ECO:0000256" key="8">
    <source>
        <dbReference type="ARBA" id="ARBA00040444"/>
    </source>
</evidence>
<evidence type="ECO:0000256" key="6">
    <source>
        <dbReference type="ARBA" id="ARBA00022927"/>
    </source>
</evidence>
<dbReference type="SUPFAM" id="SSF48371">
    <property type="entry name" value="ARM repeat"/>
    <property type="match status" value="1"/>
</dbReference>
<gene>
    <name evidence="10" type="ORF">IWW39_003836</name>
</gene>
<dbReference type="InterPro" id="IPR044189">
    <property type="entry name" value="XPO4/7-like"/>
</dbReference>
<keyword evidence="6" id="KW-0653">Protein transport</keyword>
<organism evidence="10 11">
    <name type="scientific">Coemansia spiralis</name>
    <dbReference type="NCBI Taxonomy" id="417178"/>
    <lineage>
        <taxon>Eukaryota</taxon>
        <taxon>Fungi</taxon>
        <taxon>Fungi incertae sedis</taxon>
        <taxon>Zoopagomycota</taxon>
        <taxon>Kickxellomycotina</taxon>
        <taxon>Kickxellomycetes</taxon>
        <taxon>Kickxellales</taxon>
        <taxon>Kickxellaceae</taxon>
        <taxon>Coemansia</taxon>
    </lineage>
</organism>
<evidence type="ECO:0000313" key="10">
    <source>
        <dbReference type="EMBL" id="KAJ2686144.1"/>
    </source>
</evidence>
<evidence type="ECO:0000256" key="9">
    <source>
        <dbReference type="SAM" id="MobiDB-lite"/>
    </source>
</evidence>
<feature type="compositionally biased region" description="Acidic residues" evidence="9">
    <location>
        <begin position="215"/>
        <end position="224"/>
    </location>
</feature>
<dbReference type="Proteomes" id="UP001151516">
    <property type="component" value="Unassembled WGS sequence"/>
</dbReference>
<protein>
    <recommendedName>
        <fullName evidence="8">Exportin-4</fullName>
    </recommendedName>
</protein>
<evidence type="ECO:0000313" key="11">
    <source>
        <dbReference type="Proteomes" id="UP001151516"/>
    </source>
</evidence>
<keyword evidence="4" id="KW-0813">Transport</keyword>
<dbReference type="GO" id="GO:0005737">
    <property type="term" value="C:cytoplasm"/>
    <property type="evidence" value="ECO:0007669"/>
    <property type="project" value="UniProtKB-SubCell"/>
</dbReference>
<dbReference type="Gene3D" id="1.25.10.10">
    <property type="entry name" value="Leucine-rich Repeat Variant"/>
    <property type="match status" value="2"/>
</dbReference>
<dbReference type="GO" id="GO:0005643">
    <property type="term" value="C:nuclear pore"/>
    <property type="evidence" value="ECO:0007669"/>
    <property type="project" value="TreeGrafter"/>
</dbReference>
<evidence type="ECO:0000256" key="3">
    <source>
        <dbReference type="ARBA" id="ARBA00009466"/>
    </source>
</evidence>
<reference evidence="10" key="1">
    <citation type="submission" date="2022-07" db="EMBL/GenBank/DDBJ databases">
        <title>Phylogenomic reconstructions and comparative analyses of Kickxellomycotina fungi.</title>
        <authorList>
            <person name="Reynolds N.K."/>
            <person name="Stajich J.E."/>
            <person name="Barry K."/>
            <person name="Grigoriev I.V."/>
            <person name="Crous P."/>
            <person name="Smith M.E."/>
        </authorList>
    </citation>
    <scope>NUCLEOTIDE SEQUENCE</scope>
    <source>
        <strain evidence="10">CBS 109367</strain>
    </source>
</reference>
<dbReference type="EMBL" id="JANBTX010000120">
    <property type="protein sequence ID" value="KAJ2686144.1"/>
    <property type="molecule type" value="Genomic_DNA"/>
</dbReference>
<comment type="caution">
    <text evidence="10">The sequence shown here is derived from an EMBL/GenBank/DDBJ whole genome shotgun (WGS) entry which is preliminary data.</text>
</comment>
<evidence type="ECO:0000256" key="1">
    <source>
        <dbReference type="ARBA" id="ARBA00004123"/>
    </source>
</evidence>
<name>A0A9W8GKR3_9FUNG</name>
<dbReference type="AlphaFoldDB" id="A0A9W8GKR3"/>
<accession>A0A9W8GKR3</accession>
<keyword evidence="11" id="KW-1185">Reference proteome</keyword>
<keyword evidence="7" id="KW-0539">Nucleus</keyword>
<feature type="region of interest" description="Disordered" evidence="9">
    <location>
        <begin position="200"/>
        <end position="239"/>
    </location>
</feature>
<proteinExistence type="inferred from homology"/>
<sequence length="1198" mass="132493">MFFALGGIKESVIASFAVLSLEEALVLRDDLFQLACSNSRALESFVLDSLCWVIAVITKRAWVESSEQQRAAFVKTLCEDILQNNSPCIGIIVATYLIDEMAGGSKCSEFNLPWEFHYSCKVSFENTHMVCLFEAALKVMHRKLQKSMEMRGVPHGGGRTIAYERRSALHIADRVFSWPFTPQDASHTITTSFGHSRASAVKGSAGKGAPRQDLGEADDDDDDDSHGNSGMAILDNSDQNRTPLFPQQWRSLLLDNDVINLFFSIYEATLNDQMHAFFSPGSSYIALQCMIQISGLRGKGLFAPDGSKDGDSVRAQYAQVIMQNQLQVIRHVCTMDLASDGSEDIVVAATQMIRRFIEAQLDEQPFTVVAGKQLHPLALLAAGVPETLEYFNETSKLICSLLQAAGGIVKSDNTNFVDDDLSDVDNYFVMQAFDELANAWSAIIVEIYEWAYLDNEPEAVYSNGSKATNGGDSGGLYTGQVDSRSALTSFMQFLSTTAYMIRSQYIQLRMLMCEDSVLTSDGHSEMQAIDHGLLAKDYVVYEDQLQFFALLARLDIRTSVDRLHESLRSRCSALQSEFARLERAIDSGSQRTIDLLHEQIHWIVLMVGYTLADSGTSERVLIPRQVTKYSKTCTSTEQDHTVQAILSMLQLLQFELSAPSPTVASYCSPLLAETLFWALRRIAPVYLLFDRSDYREVSQSLVAAFGTTLDGGNGVAVVGGILGLIKSAFEQWVSEEDVLQMCIDMLLAFAQRASLAQAITESPLFAPLMQFLVGSMHRFPETTHSSIVEALAVLCCHSPSAEHERGFAELKSLILGGFGQVAAAQPQDPRVIGRVLDGLDMLDGMLSAANFRNMDMVFDMLFEVQPIFEQLLSTYASDESIPRKVIQAVESACRYVDISSLPDNEHMIRLSRNLRSILSIYQKTRQGQVVTSQVNAADVESLGDVTALISAISYLVRNEMGFSPNEASPSMCRQASDDFGETEVFGIYCIHTTTSPLQLSTPNVLRAYMQLLSDMVQYRTPSLIRWLPVQTWRSILDVLVDGVDNDIYDVSRRTYEVIGKLGAFLKINGLDVLSEELGQLFRQGVQRLLGKLLRALLFSTFDAELVESAGAALITLGLIDPDHLRSCFGELFAQSDSAAFADRLSATFTRLNAELEANEAVHVFLNSAGPIPDPIDSASLRQPLFDFLVNTRAVLRVK</sequence>
<comment type="similarity">
    <text evidence="3">Belongs to the exportin family.</text>
</comment>
<dbReference type="GO" id="GO:0006611">
    <property type="term" value="P:protein export from nucleus"/>
    <property type="evidence" value="ECO:0007669"/>
    <property type="project" value="TreeGrafter"/>
</dbReference>
<dbReference type="OrthoDB" id="5548448at2759"/>
<dbReference type="InterPro" id="IPR011989">
    <property type="entry name" value="ARM-like"/>
</dbReference>
<evidence type="ECO:0000256" key="4">
    <source>
        <dbReference type="ARBA" id="ARBA00022448"/>
    </source>
</evidence>
<feature type="compositionally biased region" description="Low complexity" evidence="9">
    <location>
        <begin position="200"/>
        <end position="209"/>
    </location>
</feature>
<comment type="subcellular location">
    <subcellularLocation>
        <location evidence="2">Cytoplasm</location>
    </subcellularLocation>
    <subcellularLocation>
        <location evidence="1">Nucleus</location>
    </subcellularLocation>
</comment>
<dbReference type="InterPro" id="IPR016024">
    <property type="entry name" value="ARM-type_fold"/>
</dbReference>
<keyword evidence="5" id="KW-0963">Cytoplasm</keyword>